<evidence type="ECO:0000256" key="2">
    <source>
        <dbReference type="ARBA" id="ARBA00006434"/>
    </source>
</evidence>
<evidence type="ECO:0000256" key="6">
    <source>
        <dbReference type="ARBA" id="ARBA00022847"/>
    </source>
</evidence>
<dbReference type="AlphaFoldDB" id="A0A401SI49"/>
<keyword evidence="16" id="KW-1185">Reference proteome</keyword>
<comment type="similarity">
    <text evidence="2 13">Belongs to the sodium:solute symporter (SSF) (TC 2.A.21) family.</text>
</comment>
<evidence type="ECO:0000256" key="9">
    <source>
        <dbReference type="ARBA" id="ARBA00023065"/>
    </source>
</evidence>
<organism evidence="15 16">
    <name type="scientific">Chiloscyllium punctatum</name>
    <name type="common">Brownbanded bambooshark</name>
    <name type="synonym">Hemiscyllium punctatum</name>
    <dbReference type="NCBI Taxonomy" id="137246"/>
    <lineage>
        <taxon>Eukaryota</taxon>
        <taxon>Metazoa</taxon>
        <taxon>Chordata</taxon>
        <taxon>Craniata</taxon>
        <taxon>Vertebrata</taxon>
        <taxon>Chondrichthyes</taxon>
        <taxon>Elasmobranchii</taxon>
        <taxon>Galeomorphii</taxon>
        <taxon>Galeoidea</taxon>
        <taxon>Orectolobiformes</taxon>
        <taxon>Hemiscylliidae</taxon>
        <taxon>Chiloscyllium</taxon>
    </lineage>
</organism>
<protein>
    <recommendedName>
        <fullName evidence="17">Sodium/glucose cotransporter 1</fullName>
    </recommendedName>
</protein>
<keyword evidence="5 14" id="KW-0812">Transmembrane</keyword>
<feature type="transmembrane region" description="Helical" evidence="14">
    <location>
        <begin position="128"/>
        <end position="149"/>
    </location>
</feature>
<evidence type="ECO:0000256" key="11">
    <source>
        <dbReference type="ARBA" id="ARBA00023180"/>
    </source>
</evidence>
<keyword evidence="12" id="KW-0739">Sodium transport</keyword>
<dbReference type="PANTHER" id="PTHR11819">
    <property type="entry name" value="SOLUTE CARRIER FAMILY 5"/>
    <property type="match status" value="1"/>
</dbReference>
<keyword evidence="4" id="KW-1003">Cell membrane</keyword>
<evidence type="ECO:0000256" key="5">
    <source>
        <dbReference type="ARBA" id="ARBA00022692"/>
    </source>
</evidence>
<evidence type="ECO:0000256" key="14">
    <source>
        <dbReference type="SAM" id="Phobius"/>
    </source>
</evidence>
<dbReference type="Pfam" id="PF00474">
    <property type="entry name" value="SSF"/>
    <property type="match status" value="2"/>
</dbReference>
<evidence type="ECO:0000256" key="10">
    <source>
        <dbReference type="ARBA" id="ARBA00023136"/>
    </source>
</evidence>
<feature type="transmembrane region" description="Helical" evidence="14">
    <location>
        <begin position="408"/>
        <end position="430"/>
    </location>
</feature>
<dbReference type="GO" id="GO:0005412">
    <property type="term" value="F:D-glucose:sodium symporter activity"/>
    <property type="evidence" value="ECO:0007669"/>
    <property type="project" value="TreeGrafter"/>
</dbReference>
<dbReference type="GO" id="GO:0005886">
    <property type="term" value="C:plasma membrane"/>
    <property type="evidence" value="ECO:0007669"/>
    <property type="project" value="UniProtKB-SubCell"/>
</dbReference>
<feature type="transmembrane region" description="Helical" evidence="14">
    <location>
        <begin position="55"/>
        <end position="77"/>
    </location>
</feature>
<sequence>IGASLFASNIGSGHFVGLAGNGAAGGIATGGFEWNGFLYINTIVMSIRQYCNLSLLLLYQALVIVIILGWLFVPIYIRAGVVTMPEYLKKRFGGNRIRIYLSVLSLCLYIFTKISADMFSGAIFIREALGLNLYVAVVILLSITALYTVTAFNEVGGYDTMKEKYMNAITSQTTSPNLNISAKCYTPRPDSFHLFRNPITGDIPWPGLTFGLSILAIWYWCTDQVIVQRCLSAKNMSHVKAGCILCGYLKLLPMYLMVFPGMISRILYTGCVVPSLCKEYCDADVGCTNIAYPRLVVKLMPKGLRGLMLSVMLASLMSSLTSIFNSASTLFTMDIWTKIRPKATEKELMLAGRLGDFKATGHIFKGAFWGLIFGLATGLSRMIPEFVYGTGSCVHPSNCPKIICGIHYLYFAIILFVATNVMVLIVSFLTKPIDDVHLYRLCWSLRNSKEERVDLDNDDWKNEDNDSKMDIDEESVQGVSCWKKTYNWFCGFDQKTKKLSKEEQEALQQQLTDISEVPLWRNVVNMNAIILLAVCVFFWAFYA</sequence>
<dbReference type="NCBIfam" id="TIGR00813">
    <property type="entry name" value="sss"/>
    <property type="match status" value="1"/>
</dbReference>
<keyword evidence="10 14" id="KW-0472">Membrane</keyword>
<feature type="transmembrane region" description="Helical" evidence="14">
    <location>
        <begin position="307"/>
        <end position="332"/>
    </location>
</feature>
<accession>A0A401SI49</accession>
<comment type="caution">
    <text evidence="15">The sequence shown here is derived from an EMBL/GenBank/DDBJ whole genome shotgun (WGS) entry which is preliminary data.</text>
</comment>
<dbReference type="Proteomes" id="UP000287033">
    <property type="component" value="Unassembled WGS sequence"/>
</dbReference>
<dbReference type="OMA" id="WHTLLTG"/>
<keyword evidence="11" id="KW-0325">Glycoprotein</keyword>
<evidence type="ECO:0000256" key="13">
    <source>
        <dbReference type="RuleBase" id="RU362091"/>
    </source>
</evidence>
<keyword evidence="9" id="KW-0406">Ion transport</keyword>
<keyword evidence="3" id="KW-0813">Transport</keyword>
<feature type="non-terminal residue" evidence="15">
    <location>
        <position position="1"/>
    </location>
</feature>
<dbReference type="PANTHER" id="PTHR11819:SF151">
    <property type="entry name" value="SODIUM_GLUCOSE COTRANSPORTER 1"/>
    <property type="match status" value="1"/>
</dbReference>
<dbReference type="OrthoDB" id="6132759at2759"/>
<evidence type="ECO:0000256" key="12">
    <source>
        <dbReference type="ARBA" id="ARBA00023201"/>
    </source>
</evidence>
<gene>
    <name evidence="15" type="ORF">chiPu_0008521</name>
</gene>
<dbReference type="PROSITE" id="PS50283">
    <property type="entry name" value="NA_SOLUT_SYMP_3"/>
    <property type="match status" value="1"/>
</dbReference>
<evidence type="ECO:0000256" key="3">
    <source>
        <dbReference type="ARBA" id="ARBA00022448"/>
    </source>
</evidence>
<dbReference type="EMBL" id="BEZZ01000283">
    <property type="protein sequence ID" value="GCC30077.1"/>
    <property type="molecule type" value="Genomic_DNA"/>
</dbReference>
<keyword evidence="6" id="KW-0769">Symport</keyword>
<feature type="transmembrane region" description="Helical" evidence="14">
    <location>
        <begin position="523"/>
        <end position="542"/>
    </location>
</feature>
<evidence type="ECO:0000256" key="1">
    <source>
        <dbReference type="ARBA" id="ARBA00004651"/>
    </source>
</evidence>
<evidence type="ECO:0000313" key="15">
    <source>
        <dbReference type="EMBL" id="GCC30077.1"/>
    </source>
</evidence>
<feature type="transmembrane region" description="Helical" evidence="14">
    <location>
        <begin position="367"/>
        <end position="388"/>
    </location>
</feature>
<dbReference type="Gene3D" id="1.20.1730.10">
    <property type="entry name" value="Sodium/glucose cotransporter"/>
    <property type="match status" value="3"/>
</dbReference>
<feature type="transmembrane region" description="Helical" evidence="14">
    <location>
        <begin position="242"/>
        <end position="263"/>
    </location>
</feature>
<feature type="transmembrane region" description="Helical" evidence="14">
    <location>
        <begin position="203"/>
        <end position="221"/>
    </location>
</feature>
<proteinExistence type="inferred from homology"/>
<dbReference type="InterPro" id="IPR038377">
    <property type="entry name" value="Na/Glc_symporter_sf"/>
</dbReference>
<reference evidence="15 16" key="1">
    <citation type="journal article" date="2018" name="Nat. Ecol. Evol.">
        <title>Shark genomes provide insights into elasmobranch evolution and the origin of vertebrates.</title>
        <authorList>
            <person name="Hara Y"/>
            <person name="Yamaguchi K"/>
            <person name="Onimaru K"/>
            <person name="Kadota M"/>
            <person name="Koyanagi M"/>
            <person name="Keeley SD"/>
            <person name="Tatsumi K"/>
            <person name="Tanaka K"/>
            <person name="Motone F"/>
            <person name="Kageyama Y"/>
            <person name="Nozu R"/>
            <person name="Adachi N"/>
            <person name="Nishimura O"/>
            <person name="Nakagawa R"/>
            <person name="Tanegashima C"/>
            <person name="Kiyatake I"/>
            <person name="Matsumoto R"/>
            <person name="Murakumo K"/>
            <person name="Nishida K"/>
            <person name="Terakita A"/>
            <person name="Kuratani S"/>
            <person name="Sato K"/>
            <person name="Hyodo S Kuraku.S."/>
        </authorList>
    </citation>
    <scope>NUCLEOTIDE SEQUENCE [LARGE SCALE GENOMIC DNA]</scope>
</reference>
<dbReference type="STRING" id="137246.A0A401SI49"/>
<evidence type="ECO:0000256" key="4">
    <source>
        <dbReference type="ARBA" id="ARBA00022475"/>
    </source>
</evidence>
<keyword evidence="7 14" id="KW-1133">Transmembrane helix</keyword>
<evidence type="ECO:0000256" key="8">
    <source>
        <dbReference type="ARBA" id="ARBA00023053"/>
    </source>
</evidence>
<feature type="transmembrane region" description="Helical" evidence="14">
    <location>
        <begin position="97"/>
        <end position="116"/>
    </location>
</feature>
<evidence type="ECO:0000313" key="16">
    <source>
        <dbReference type="Proteomes" id="UP000287033"/>
    </source>
</evidence>
<evidence type="ECO:0000256" key="7">
    <source>
        <dbReference type="ARBA" id="ARBA00022989"/>
    </source>
</evidence>
<name>A0A401SI49_CHIPU</name>
<comment type="subcellular location">
    <subcellularLocation>
        <location evidence="1">Cell membrane</location>
        <topology evidence="1">Multi-pass membrane protein</topology>
    </subcellularLocation>
</comment>
<dbReference type="InterPro" id="IPR001734">
    <property type="entry name" value="Na/solute_symporter"/>
</dbReference>
<evidence type="ECO:0008006" key="17">
    <source>
        <dbReference type="Google" id="ProtNLM"/>
    </source>
</evidence>
<keyword evidence="8" id="KW-0915">Sodium</keyword>